<sequence>MSTCWFGKGDPQKAEGCAQKALEIKLRSMMDGHQSVAYTKENLAMAQIASGLGEEAYNNLEEADEILQEQYPPNDLHRQTLKAVKDSIVL</sequence>
<dbReference type="SUPFAM" id="SSF48452">
    <property type="entry name" value="TPR-like"/>
    <property type="match status" value="1"/>
</dbReference>
<name>A0A820DHD2_9BILA</name>
<gene>
    <name evidence="2" type="ORF">UXM345_LOCUS29696</name>
    <name evidence="1" type="ORF">XDN619_LOCUS346</name>
</gene>
<accession>A0A820DHD2</accession>
<dbReference type="AlphaFoldDB" id="A0A820DHD2"/>
<dbReference type="Proteomes" id="UP000663842">
    <property type="component" value="Unassembled WGS sequence"/>
</dbReference>
<dbReference type="Proteomes" id="UP000663887">
    <property type="component" value="Unassembled WGS sequence"/>
</dbReference>
<dbReference type="Gene3D" id="1.25.40.10">
    <property type="entry name" value="Tetratricopeptide repeat domain"/>
    <property type="match status" value="1"/>
</dbReference>
<proteinExistence type="predicted"/>
<evidence type="ECO:0000313" key="3">
    <source>
        <dbReference type="Proteomes" id="UP000663842"/>
    </source>
</evidence>
<comment type="caution">
    <text evidence="2">The sequence shown here is derived from an EMBL/GenBank/DDBJ whole genome shotgun (WGS) entry which is preliminary data.</text>
</comment>
<evidence type="ECO:0000313" key="2">
    <source>
        <dbReference type="EMBL" id="CAF4231956.1"/>
    </source>
</evidence>
<protein>
    <submittedName>
        <fullName evidence="2">Uncharacterized protein</fullName>
    </submittedName>
</protein>
<reference evidence="2" key="1">
    <citation type="submission" date="2021-02" db="EMBL/GenBank/DDBJ databases">
        <authorList>
            <person name="Nowell W R."/>
        </authorList>
    </citation>
    <scope>NUCLEOTIDE SEQUENCE</scope>
</reference>
<evidence type="ECO:0000313" key="1">
    <source>
        <dbReference type="EMBL" id="CAF1940940.1"/>
    </source>
</evidence>
<dbReference type="EMBL" id="CAJNRG010000016">
    <property type="protein sequence ID" value="CAF1940940.1"/>
    <property type="molecule type" value="Genomic_DNA"/>
</dbReference>
<organism evidence="2 3">
    <name type="scientific">Rotaria magnacalcarata</name>
    <dbReference type="NCBI Taxonomy" id="392030"/>
    <lineage>
        <taxon>Eukaryota</taxon>
        <taxon>Metazoa</taxon>
        <taxon>Spiralia</taxon>
        <taxon>Gnathifera</taxon>
        <taxon>Rotifera</taxon>
        <taxon>Eurotatoria</taxon>
        <taxon>Bdelloidea</taxon>
        <taxon>Philodinida</taxon>
        <taxon>Philodinidae</taxon>
        <taxon>Rotaria</taxon>
    </lineage>
</organism>
<dbReference type="InterPro" id="IPR011990">
    <property type="entry name" value="TPR-like_helical_dom_sf"/>
</dbReference>
<dbReference type="EMBL" id="CAJOBF010007409">
    <property type="protein sequence ID" value="CAF4231956.1"/>
    <property type="molecule type" value="Genomic_DNA"/>
</dbReference>